<evidence type="ECO:0000256" key="2">
    <source>
        <dbReference type="ARBA" id="ARBA00022837"/>
    </source>
</evidence>
<dbReference type="SUPFAM" id="SSF47473">
    <property type="entry name" value="EF-hand"/>
    <property type="match status" value="1"/>
</dbReference>
<dbReference type="GO" id="GO:0005509">
    <property type="term" value="F:calcium ion binding"/>
    <property type="evidence" value="ECO:0007669"/>
    <property type="project" value="InterPro"/>
</dbReference>
<feature type="compositionally biased region" description="Basic residues" evidence="3">
    <location>
        <begin position="25"/>
        <end position="44"/>
    </location>
</feature>
<feature type="domain" description="EF-hand" evidence="4">
    <location>
        <begin position="50"/>
        <end position="85"/>
    </location>
</feature>
<dbReference type="FunFam" id="1.10.238.10:FF:000001">
    <property type="entry name" value="Calmodulin 1"/>
    <property type="match status" value="1"/>
</dbReference>
<dbReference type="SMART" id="SM00054">
    <property type="entry name" value="EFh"/>
    <property type="match status" value="2"/>
</dbReference>
<dbReference type="PANTHER" id="PTHR23050">
    <property type="entry name" value="CALCIUM BINDING PROTEIN"/>
    <property type="match status" value="1"/>
</dbReference>
<dbReference type="EnsemblMetazoa" id="PPA46600.1">
    <property type="protein sequence ID" value="PPA46600.1"/>
    <property type="gene ID" value="WBGene00304379"/>
</dbReference>
<keyword evidence="1" id="KW-0677">Repeat</keyword>
<reference evidence="6" key="1">
    <citation type="journal article" date="2008" name="Nat. Genet.">
        <title>The Pristionchus pacificus genome provides a unique perspective on nematode lifestyle and parasitism.</title>
        <authorList>
            <person name="Dieterich C."/>
            <person name="Clifton S.W."/>
            <person name="Schuster L.N."/>
            <person name="Chinwalla A."/>
            <person name="Delehaunty K."/>
            <person name="Dinkelacker I."/>
            <person name="Fulton L."/>
            <person name="Fulton R."/>
            <person name="Godfrey J."/>
            <person name="Minx P."/>
            <person name="Mitreva M."/>
            <person name="Roeseler W."/>
            <person name="Tian H."/>
            <person name="Witte H."/>
            <person name="Yang S.P."/>
            <person name="Wilson R.K."/>
            <person name="Sommer R.J."/>
        </authorList>
    </citation>
    <scope>NUCLEOTIDE SEQUENCE [LARGE SCALE GENOMIC DNA]</scope>
    <source>
        <strain evidence="6">PS312</strain>
    </source>
</reference>
<dbReference type="InterPro" id="IPR002048">
    <property type="entry name" value="EF_hand_dom"/>
</dbReference>
<dbReference type="Gene3D" id="1.10.238.10">
    <property type="entry name" value="EF-hand"/>
    <property type="match status" value="1"/>
</dbReference>
<gene>
    <name evidence="5" type="primary">WBGene00304379</name>
</gene>
<dbReference type="Pfam" id="PF13499">
    <property type="entry name" value="EF-hand_7"/>
    <property type="match status" value="1"/>
</dbReference>
<dbReference type="PROSITE" id="PS00018">
    <property type="entry name" value="EF_HAND_1"/>
    <property type="match status" value="1"/>
</dbReference>
<sequence length="131" mass="15252">HSALGLVDRIASSSRAVAGDQRSNFSRRRQQKSKIKMMGTRRRGSQAEEEDEETLLEAFRIFDRDNKGYIDRWDILRVVRMLGERLSRREIQAMMAEADRDNNGRVEFAEFAAMLQMEKNEIEAEGGEDRR</sequence>
<dbReference type="Proteomes" id="UP000005239">
    <property type="component" value="Unassembled WGS sequence"/>
</dbReference>
<dbReference type="OrthoDB" id="26525at2759"/>
<keyword evidence="2" id="KW-0106">Calcium</keyword>
<evidence type="ECO:0000259" key="4">
    <source>
        <dbReference type="PROSITE" id="PS50222"/>
    </source>
</evidence>
<reference evidence="5" key="2">
    <citation type="submission" date="2022-06" db="UniProtKB">
        <authorList>
            <consortium name="EnsemblMetazoa"/>
        </authorList>
    </citation>
    <scope>IDENTIFICATION</scope>
    <source>
        <strain evidence="5">PS312</strain>
    </source>
</reference>
<dbReference type="CDD" id="cd00051">
    <property type="entry name" value="EFh"/>
    <property type="match status" value="1"/>
</dbReference>
<keyword evidence="6" id="KW-1185">Reference proteome</keyword>
<feature type="region of interest" description="Disordered" evidence="3">
    <location>
        <begin position="18"/>
        <end position="50"/>
    </location>
</feature>
<evidence type="ECO:0000256" key="3">
    <source>
        <dbReference type="SAM" id="MobiDB-lite"/>
    </source>
</evidence>
<feature type="domain" description="EF-hand" evidence="4">
    <location>
        <begin position="86"/>
        <end position="121"/>
    </location>
</feature>
<dbReference type="PROSITE" id="PS50222">
    <property type="entry name" value="EF_HAND_2"/>
    <property type="match status" value="2"/>
</dbReference>
<evidence type="ECO:0000313" key="5">
    <source>
        <dbReference type="EnsemblMetazoa" id="PPA46600.1"/>
    </source>
</evidence>
<accession>A0A8R1Z7U7</accession>
<dbReference type="InterPro" id="IPR011992">
    <property type="entry name" value="EF-hand-dom_pair"/>
</dbReference>
<organism evidence="5 6">
    <name type="scientific">Pristionchus pacificus</name>
    <name type="common">Parasitic nematode worm</name>
    <dbReference type="NCBI Taxonomy" id="54126"/>
    <lineage>
        <taxon>Eukaryota</taxon>
        <taxon>Metazoa</taxon>
        <taxon>Ecdysozoa</taxon>
        <taxon>Nematoda</taxon>
        <taxon>Chromadorea</taxon>
        <taxon>Rhabditida</taxon>
        <taxon>Rhabditina</taxon>
        <taxon>Diplogasteromorpha</taxon>
        <taxon>Diplogasteroidea</taxon>
        <taxon>Neodiplogasteridae</taxon>
        <taxon>Pristionchus</taxon>
    </lineage>
</organism>
<proteinExistence type="predicted"/>
<dbReference type="AlphaFoldDB" id="A0A8R1Z7U7"/>
<evidence type="ECO:0000256" key="1">
    <source>
        <dbReference type="ARBA" id="ARBA00022737"/>
    </source>
</evidence>
<protein>
    <recommendedName>
        <fullName evidence="4">EF-hand domain-containing protein</fullName>
    </recommendedName>
</protein>
<name>A0A8R1Z7U7_PRIPA</name>
<dbReference type="InterPro" id="IPR050145">
    <property type="entry name" value="Centrin_CML-like"/>
</dbReference>
<dbReference type="InterPro" id="IPR018247">
    <property type="entry name" value="EF_Hand_1_Ca_BS"/>
</dbReference>
<evidence type="ECO:0000313" key="6">
    <source>
        <dbReference type="Proteomes" id="UP000005239"/>
    </source>
</evidence>